<dbReference type="HOGENOM" id="CLU_3312950_0_0_10"/>
<name>H1Y257_9SPHI</name>
<reference evidence="1" key="1">
    <citation type="submission" date="2011-09" db="EMBL/GenBank/DDBJ databases">
        <title>The permanent draft genome of Mucilaginibacter paludis DSM 18603.</title>
        <authorList>
            <consortium name="US DOE Joint Genome Institute (JGI-PGF)"/>
            <person name="Lucas S."/>
            <person name="Han J."/>
            <person name="Lapidus A."/>
            <person name="Bruce D."/>
            <person name="Goodwin L."/>
            <person name="Pitluck S."/>
            <person name="Peters L."/>
            <person name="Kyrpides N."/>
            <person name="Mavromatis K."/>
            <person name="Ivanova N."/>
            <person name="Mikhailova N."/>
            <person name="Held B."/>
            <person name="Detter J.C."/>
            <person name="Tapia R."/>
            <person name="Han C."/>
            <person name="Land M."/>
            <person name="Hauser L."/>
            <person name="Markowitz V."/>
            <person name="Cheng J.-F."/>
            <person name="Hugenholtz P."/>
            <person name="Woyke T."/>
            <person name="Wu D."/>
            <person name="Tindall B."/>
            <person name="Brambilla E."/>
            <person name="Klenk H.-P."/>
            <person name="Eisen J.A."/>
        </authorList>
    </citation>
    <scope>NUCLEOTIDE SEQUENCE [LARGE SCALE GENOMIC DNA]</scope>
    <source>
        <strain evidence="1">DSM 18603</strain>
    </source>
</reference>
<gene>
    <name evidence="1" type="ORF">Mucpa_2599</name>
</gene>
<dbReference type="AlphaFoldDB" id="H1Y257"/>
<evidence type="ECO:0000313" key="1">
    <source>
        <dbReference type="EMBL" id="EHQ26714.1"/>
    </source>
</evidence>
<dbReference type="STRING" id="714943.Mucpa_2599"/>
<dbReference type="EMBL" id="CM001403">
    <property type="protein sequence ID" value="EHQ26714.1"/>
    <property type="molecule type" value="Genomic_DNA"/>
</dbReference>
<dbReference type="Proteomes" id="UP000002774">
    <property type="component" value="Chromosome"/>
</dbReference>
<keyword evidence="2" id="KW-1185">Reference proteome</keyword>
<sequence>MNIRRTIEEYQDLEKGDVFLSVDFFSNSFDYITPIAEAS</sequence>
<protein>
    <submittedName>
        <fullName evidence="1">Uncharacterized protein</fullName>
    </submittedName>
</protein>
<organism evidence="1 2">
    <name type="scientific">Mucilaginibacter paludis DSM 18603</name>
    <dbReference type="NCBI Taxonomy" id="714943"/>
    <lineage>
        <taxon>Bacteria</taxon>
        <taxon>Pseudomonadati</taxon>
        <taxon>Bacteroidota</taxon>
        <taxon>Sphingobacteriia</taxon>
        <taxon>Sphingobacteriales</taxon>
        <taxon>Sphingobacteriaceae</taxon>
        <taxon>Mucilaginibacter</taxon>
    </lineage>
</organism>
<proteinExistence type="predicted"/>
<evidence type="ECO:0000313" key="2">
    <source>
        <dbReference type="Proteomes" id="UP000002774"/>
    </source>
</evidence>
<accession>H1Y257</accession>